<evidence type="ECO:0000259" key="8">
    <source>
        <dbReference type="Pfam" id="PF13861"/>
    </source>
</evidence>
<dbReference type="Pfam" id="PF13860">
    <property type="entry name" value="FlgD_ig"/>
    <property type="match status" value="1"/>
</dbReference>
<evidence type="ECO:0000313" key="10">
    <source>
        <dbReference type="Proteomes" id="UP000494115"/>
    </source>
</evidence>
<evidence type="ECO:0000256" key="6">
    <source>
        <dbReference type="SAM" id="MobiDB-lite"/>
    </source>
</evidence>
<dbReference type="InterPro" id="IPR025963">
    <property type="entry name" value="FLgD_Tudor"/>
</dbReference>
<evidence type="ECO:0000256" key="2">
    <source>
        <dbReference type="ARBA" id="ARBA00016013"/>
    </source>
</evidence>
<dbReference type="GO" id="GO:0044781">
    <property type="term" value="P:bacterial-type flagellum organization"/>
    <property type="evidence" value="ECO:0007669"/>
    <property type="project" value="UniProtKB-UniRule"/>
</dbReference>
<feature type="domain" description="FlgD Tudor-like" evidence="8">
    <location>
        <begin position="89"/>
        <end position="232"/>
    </location>
</feature>
<feature type="domain" description="FlgD/Vpr Ig-like" evidence="7">
    <location>
        <begin position="122"/>
        <end position="192"/>
    </location>
</feature>
<gene>
    <name evidence="9" type="primary">flgD</name>
    <name evidence="9" type="ORF">LMG28138_00512</name>
</gene>
<organism evidence="9 10">
    <name type="scientific">Pararobbsia alpina</name>
    <dbReference type="NCBI Taxonomy" id="621374"/>
    <lineage>
        <taxon>Bacteria</taxon>
        <taxon>Pseudomonadati</taxon>
        <taxon>Pseudomonadota</taxon>
        <taxon>Betaproteobacteria</taxon>
        <taxon>Burkholderiales</taxon>
        <taxon>Burkholderiaceae</taxon>
        <taxon>Pararobbsia</taxon>
    </lineage>
</organism>
<keyword evidence="3 5" id="KW-1005">Bacterial flagellum biogenesis</keyword>
<accession>A0A6S7B3F7</accession>
<proteinExistence type="inferred from homology"/>
<comment type="function">
    <text evidence="4 5">Required for flagellar hook formation. May act as a scaffolding protein.</text>
</comment>
<evidence type="ECO:0000313" key="9">
    <source>
        <dbReference type="EMBL" id="CAB3778559.1"/>
    </source>
</evidence>
<feature type="region of interest" description="Disordered" evidence="6">
    <location>
        <begin position="1"/>
        <end position="28"/>
    </location>
</feature>
<dbReference type="Pfam" id="PF13861">
    <property type="entry name" value="FLgD_tudor"/>
    <property type="match status" value="1"/>
</dbReference>
<reference evidence="9 10" key="1">
    <citation type="submission" date="2020-04" db="EMBL/GenBank/DDBJ databases">
        <authorList>
            <person name="De Canck E."/>
        </authorList>
    </citation>
    <scope>NUCLEOTIDE SEQUENCE [LARGE SCALE GENOMIC DNA]</scope>
    <source>
        <strain evidence="9 10">LMG 28138</strain>
    </source>
</reference>
<keyword evidence="10" id="KW-1185">Reference proteome</keyword>
<evidence type="ECO:0000256" key="5">
    <source>
        <dbReference type="RuleBase" id="RU362076"/>
    </source>
</evidence>
<dbReference type="InterPro" id="IPR005648">
    <property type="entry name" value="FlgD"/>
</dbReference>
<comment type="similarity">
    <text evidence="1 5">Belongs to the FlgD family.</text>
</comment>
<dbReference type="AlphaFoldDB" id="A0A6S7B3F7"/>
<dbReference type="Pfam" id="PF03963">
    <property type="entry name" value="FlgD"/>
    <property type="match status" value="1"/>
</dbReference>
<dbReference type="Gene3D" id="2.60.40.4070">
    <property type="match status" value="1"/>
</dbReference>
<dbReference type="RefSeq" id="WP_175103074.1">
    <property type="nucleotide sequence ID" value="NZ_CADIKM010000002.1"/>
</dbReference>
<evidence type="ECO:0000256" key="3">
    <source>
        <dbReference type="ARBA" id="ARBA00022795"/>
    </source>
</evidence>
<dbReference type="Gene3D" id="2.30.30.910">
    <property type="match status" value="1"/>
</dbReference>
<evidence type="ECO:0000259" key="7">
    <source>
        <dbReference type="Pfam" id="PF13860"/>
    </source>
</evidence>
<sequence>MTSPINNSTSNVGAPAPSSTNSSLSGAESASDLQTTFLKLLVTQLQNQDPTNPMDSSQMTSQLAQISTVSGISTLNTSLTSLSAQLNASQQLQAGNLIGQGVLTAGNTLSVQAGTSSSGTATQYATPIGVQFPSAVSDATITISDANGNVVRTLDLGAQSAGVVPVAWDGNNSAGMPVANGNYTFKVTAVSGTASATANPLAYSTIIAVGANADGTTNLSLSNGQTTDLTAVAEII</sequence>
<dbReference type="Proteomes" id="UP000494115">
    <property type="component" value="Unassembled WGS sequence"/>
</dbReference>
<protein>
    <recommendedName>
        <fullName evidence="2 5">Basal-body rod modification protein FlgD</fullName>
    </recommendedName>
</protein>
<name>A0A6S7B3F7_9BURK</name>
<evidence type="ECO:0000256" key="4">
    <source>
        <dbReference type="ARBA" id="ARBA00024746"/>
    </source>
</evidence>
<evidence type="ECO:0000256" key="1">
    <source>
        <dbReference type="ARBA" id="ARBA00010577"/>
    </source>
</evidence>
<dbReference type="EMBL" id="CADIKM010000002">
    <property type="protein sequence ID" value="CAB3778559.1"/>
    <property type="molecule type" value="Genomic_DNA"/>
</dbReference>
<dbReference type="InterPro" id="IPR025965">
    <property type="entry name" value="FlgD/Vpr_Ig-like"/>
</dbReference>